<evidence type="ECO:0000313" key="3">
    <source>
        <dbReference type="Proteomes" id="UP001190700"/>
    </source>
</evidence>
<dbReference type="SUPFAM" id="SSF53474">
    <property type="entry name" value="alpha/beta-Hydrolases"/>
    <property type="match status" value="1"/>
</dbReference>
<dbReference type="Gene3D" id="3.40.50.1820">
    <property type="entry name" value="alpha/beta hydrolase"/>
    <property type="match status" value="1"/>
</dbReference>
<dbReference type="Pfam" id="PF03096">
    <property type="entry name" value="Ndr"/>
    <property type="match status" value="1"/>
</dbReference>
<sequence length="170" mass="19235">AMVAGAILVTPFASKAGWVEWGYCKAAIATLRVYGITPWVREYLLSRLFSVKGRGNHSDLSQTFRRDIQSRDSSGLLHMLQAVMRREDILEDVKQLKECNLLIIAGDQSDFYQDCLEMNLRVNKSRAAYIEVMGSGTVVSEENPERMVSSIQQFLRGMQYYGIGSSWNVQ</sequence>
<protein>
    <submittedName>
        <fullName evidence="2">Uncharacterized protein</fullName>
    </submittedName>
</protein>
<keyword evidence="3" id="KW-1185">Reference proteome</keyword>
<name>A0AAE0EU93_9CHLO</name>
<dbReference type="PANTHER" id="PTHR11034">
    <property type="entry name" value="N-MYC DOWNSTREAM REGULATED"/>
    <property type="match status" value="1"/>
</dbReference>
<comment type="caution">
    <text evidence="2">The sequence shown here is derived from an EMBL/GenBank/DDBJ whole genome shotgun (WGS) entry which is preliminary data.</text>
</comment>
<reference evidence="2 3" key="1">
    <citation type="journal article" date="2015" name="Genome Biol. Evol.">
        <title>Comparative Genomics of a Bacterivorous Green Alga Reveals Evolutionary Causalities and Consequences of Phago-Mixotrophic Mode of Nutrition.</title>
        <authorList>
            <person name="Burns J.A."/>
            <person name="Paasch A."/>
            <person name="Narechania A."/>
            <person name="Kim E."/>
        </authorList>
    </citation>
    <scope>NUCLEOTIDE SEQUENCE [LARGE SCALE GENOMIC DNA]</scope>
    <source>
        <strain evidence="2 3">PLY_AMNH</strain>
    </source>
</reference>
<proteinExistence type="inferred from homology"/>
<dbReference type="AlphaFoldDB" id="A0AAE0EU93"/>
<comment type="similarity">
    <text evidence="1">Belongs to the NDRG family.</text>
</comment>
<organism evidence="2 3">
    <name type="scientific">Cymbomonas tetramitiformis</name>
    <dbReference type="NCBI Taxonomy" id="36881"/>
    <lineage>
        <taxon>Eukaryota</taxon>
        <taxon>Viridiplantae</taxon>
        <taxon>Chlorophyta</taxon>
        <taxon>Pyramimonadophyceae</taxon>
        <taxon>Pyramimonadales</taxon>
        <taxon>Pyramimonadaceae</taxon>
        <taxon>Cymbomonas</taxon>
    </lineage>
</organism>
<dbReference type="InterPro" id="IPR004142">
    <property type="entry name" value="NDRG"/>
</dbReference>
<gene>
    <name evidence="2" type="ORF">CYMTET_50930</name>
</gene>
<feature type="non-terminal residue" evidence="2">
    <location>
        <position position="1"/>
    </location>
</feature>
<evidence type="ECO:0000256" key="1">
    <source>
        <dbReference type="ARBA" id="ARBA00005598"/>
    </source>
</evidence>
<dbReference type="InterPro" id="IPR029058">
    <property type="entry name" value="AB_hydrolase_fold"/>
</dbReference>
<evidence type="ECO:0000313" key="2">
    <source>
        <dbReference type="EMBL" id="KAK3239110.1"/>
    </source>
</evidence>
<dbReference type="EMBL" id="LGRX02034022">
    <property type="protein sequence ID" value="KAK3239110.1"/>
    <property type="molecule type" value="Genomic_DNA"/>
</dbReference>
<dbReference type="Proteomes" id="UP001190700">
    <property type="component" value="Unassembled WGS sequence"/>
</dbReference>
<accession>A0AAE0EU93</accession>